<evidence type="ECO:0000256" key="2">
    <source>
        <dbReference type="SAM" id="Phobius"/>
    </source>
</evidence>
<comment type="caution">
    <text evidence="3">The sequence shown here is derived from an EMBL/GenBank/DDBJ whole genome shotgun (WGS) entry which is preliminary data.</text>
</comment>
<accession>A0ABS6IZI0</accession>
<evidence type="ECO:0008006" key="5">
    <source>
        <dbReference type="Google" id="ProtNLM"/>
    </source>
</evidence>
<keyword evidence="4" id="KW-1185">Reference proteome</keyword>
<feature type="transmembrane region" description="Helical" evidence="2">
    <location>
        <begin position="45"/>
        <end position="74"/>
    </location>
</feature>
<dbReference type="Proteomes" id="UP000731907">
    <property type="component" value="Unassembled WGS sequence"/>
</dbReference>
<keyword evidence="2" id="KW-0472">Membrane</keyword>
<evidence type="ECO:0000313" key="4">
    <source>
        <dbReference type="Proteomes" id="UP000731907"/>
    </source>
</evidence>
<feature type="transmembrane region" description="Helical" evidence="2">
    <location>
        <begin position="12"/>
        <end position="33"/>
    </location>
</feature>
<dbReference type="EMBL" id="JAAATX020000002">
    <property type="protein sequence ID" value="MBU9696936.1"/>
    <property type="molecule type" value="Genomic_DNA"/>
</dbReference>
<evidence type="ECO:0000313" key="3">
    <source>
        <dbReference type="EMBL" id="MBU9696936.1"/>
    </source>
</evidence>
<reference evidence="3 4" key="1">
    <citation type="submission" date="2021-06" db="EMBL/GenBank/DDBJ databases">
        <title>Rhodobacteraceae bacterium strain HSP-20.</title>
        <authorList>
            <person name="Chen W.-M."/>
        </authorList>
    </citation>
    <scope>NUCLEOTIDE SEQUENCE [LARGE SCALE GENOMIC DNA]</scope>
    <source>
        <strain evidence="3 4">HSP-20</strain>
    </source>
</reference>
<gene>
    <name evidence="3" type="ORF">GU927_003640</name>
</gene>
<organism evidence="3 4">
    <name type="scientific">Paragemmobacter amnigenus</name>
    <dbReference type="NCBI Taxonomy" id="2852097"/>
    <lineage>
        <taxon>Bacteria</taxon>
        <taxon>Pseudomonadati</taxon>
        <taxon>Pseudomonadota</taxon>
        <taxon>Alphaproteobacteria</taxon>
        <taxon>Rhodobacterales</taxon>
        <taxon>Paracoccaceae</taxon>
        <taxon>Paragemmobacter</taxon>
    </lineage>
</organism>
<sequence>MPKLIRLYIDSVLVGLALAVAFMAVLVVLDIAHLQRLVLGAEGGFLAAGMVVLFFGGLFSSVQFAVRVVLLDVAEDRAVEHRRRHGRGRSPRDRRDD</sequence>
<feature type="compositionally biased region" description="Basic residues" evidence="1">
    <location>
        <begin position="80"/>
        <end position="89"/>
    </location>
</feature>
<feature type="region of interest" description="Disordered" evidence="1">
    <location>
        <begin position="78"/>
        <end position="97"/>
    </location>
</feature>
<name>A0ABS6IZI0_9RHOB</name>
<dbReference type="RefSeq" id="WP_161760997.1">
    <property type="nucleotide sequence ID" value="NZ_JAAATX020000002.1"/>
</dbReference>
<proteinExistence type="predicted"/>
<keyword evidence="2" id="KW-1133">Transmembrane helix</keyword>
<evidence type="ECO:0000256" key="1">
    <source>
        <dbReference type="SAM" id="MobiDB-lite"/>
    </source>
</evidence>
<keyword evidence="2" id="KW-0812">Transmembrane</keyword>
<protein>
    <recommendedName>
        <fullName evidence="5">DUF4282 domain-containing protein</fullName>
    </recommendedName>
</protein>